<evidence type="ECO:0000256" key="1">
    <source>
        <dbReference type="ARBA" id="ARBA00004496"/>
    </source>
</evidence>
<feature type="domain" description="Arf-GAP" evidence="10">
    <location>
        <begin position="9"/>
        <end position="127"/>
    </location>
</feature>
<dbReference type="GO" id="GO:0005096">
    <property type="term" value="F:GTPase activator activity"/>
    <property type="evidence" value="ECO:0007669"/>
    <property type="project" value="UniProtKB-KW"/>
</dbReference>
<keyword evidence="4" id="KW-0479">Metal-binding</keyword>
<evidence type="ECO:0000256" key="5">
    <source>
        <dbReference type="ARBA" id="ARBA00022737"/>
    </source>
</evidence>
<gene>
    <name evidence="11" type="primary">adap2</name>
</gene>
<dbReference type="SMART" id="SM00105">
    <property type="entry name" value="ArfGap"/>
    <property type="match status" value="1"/>
</dbReference>
<dbReference type="Gene3D" id="1.10.220.150">
    <property type="entry name" value="Arf GTPase activating protein"/>
    <property type="match status" value="1"/>
</dbReference>
<dbReference type="SUPFAM" id="SSF50729">
    <property type="entry name" value="PH domain-like"/>
    <property type="match status" value="2"/>
</dbReference>
<dbReference type="InterPro" id="IPR037851">
    <property type="entry name" value="PH2_ADAP"/>
</dbReference>
<evidence type="ECO:0000313" key="12">
    <source>
        <dbReference type="Proteomes" id="UP000694680"/>
    </source>
</evidence>
<dbReference type="GO" id="GO:0008270">
    <property type="term" value="F:zinc ion binding"/>
    <property type="evidence" value="ECO:0007669"/>
    <property type="project" value="UniProtKB-KW"/>
</dbReference>
<dbReference type="PANTHER" id="PTHR46021:SF6">
    <property type="entry name" value="ARF-GAP WITH DUAL PH DOMAIN-CONTAINING PROTEIN 2"/>
    <property type="match status" value="1"/>
</dbReference>
<dbReference type="Proteomes" id="UP000694680">
    <property type="component" value="Chromosome 8"/>
</dbReference>
<keyword evidence="7" id="KW-0862">Zinc</keyword>
<dbReference type="PROSITE" id="PS50003">
    <property type="entry name" value="PH_DOMAIN"/>
    <property type="match status" value="2"/>
</dbReference>
<keyword evidence="3" id="KW-0963">Cytoplasm</keyword>
<evidence type="ECO:0000256" key="8">
    <source>
        <dbReference type="PROSITE-ProRule" id="PRU00288"/>
    </source>
</evidence>
<dbReference type="CDD" id="cd01251">
    <property type="entry name" value="PH2_ADAP"/>
    <property type="match status" value="1"/>
</dbReference>
<evidence type="ECO:0000256" key="7">
    <source>
        <dbReference type="ARBA" id="ARBA00022833"/>
    </source>
</evidence>
<keyword evidence="6 8" id="KW-0863">Zinc-finger</keyword>
<dbReference type="GO" id="GO:0005737">
    <property type="term" value="C:cytoplasm"/>
    <property type="evidence" value="ECO:0007669"/>
    <property type="project" value="UniProtKB-SubCell"/>
</dbReference>
<evidence type="ECO:0000313" key="11">
    <source>
        <dbReference type="Ensembl" id="ENSGWIP00000013040.1"/>
    </source>
</evidence>
<dbReference type="InterPro" id="IPR001849">
    <property type="entry name" value="PH_domain"/>
</dbReference>
<dbReference type="GO" id="GO:1902936">
    <property type="term" value="F:phosphatidylinositol bisphosphate binding"/>
    <property type="evidence" value="ECO:0007669"/>
    <property type="project" value="InterPro"/>
</dbReference>
<reference evidence="11" key="1">
    <citation type="submission" date="2020-06" db="EMBL/GenBank/DDBJ databases">
        <authorList>
            <consortium name="Wellcome Sanger Institute Data Sharing"/>
        </authorList>
    </citation>
    <scope>NUCLEOTIDE SEQUENCE [LARGE SCALE GENOMIC DNA]</scope>
</reference>
<dbReference type="FunFam" id="2.30.29.30:FF:000080">
    <property type="entry name" value="Arf-GAP with dual PH domain-containing protein 1"/>
    <property type="match status" value="1"/>
</dbReference>
<feature type="domain" description="PH" evidence="9">
    <location>
        <begin position="256"/>
        <end position="362"/>
    </location>
</feature>
<evidence type="ECO:0000256" key="6">
    <source>
        <dbReference type="ARBA" id="ARBA00022771"/>
    </source>
</evidence>
<keyword evidence="12" id="KW-1185">Reference proteome</keyword>
<dbReference type="PRINTS" id="PR00405">
    <property type="entry name" value="REVINTRACTNG"/>
</dbReference>
<dbReference type="PROSITE" id="PS50115">
    <property type="entry name" value="ARFGAP"/>
    <property type="match status" value="1"/>
</dbReference>
<dbReference type="InterPro" id="IPR052589">
    <property type="entry name" value="Arf-GAP_dual-PH_domain"/>
</dbReference>
<dbReference type="GO" id="GO:0005547">
    <property type="term" value="F:phosphatidylinositol-3,4,5-trisphosphate binding"/>
    <property type="evidence" value="ECO:0007669"/>
    <property type="project" value="TreeGrafter"/>
</dbReference>
<dbReference type="OrthoDB" id="73919at2759"/>
<dbReference type="SMART" id="SM00233">
    <property type="entry name" value="PH"/>
    <property type="match status" value="2"/>
</dbReference>
<dbReference type="InterPro" id="IPR038508">
    <property type="entry name" value="ArfGAP_dom_sf"/>
</dbReference>
<evidence type="ECO:0000259" key="9">
    <source>
        <dbReference type="PROSITE" id="PS50003"/>
    </source>
</evidence>
<dbReference type="FunFam" id="2.30.29.30:FF:000099">
    <property type="entry name" value="Arf-GAP with dual PH domain-containing protein 1"/>
    <property type="match status" value="1"/>
</dbReference>
<protein>
    <submittedName>
        <fullName evidence="11">Arf-GAP with dual PH domain-containing protein 1-like</fullName>
    </submittedName>
</protein>
<reference evidence="11" key="2">
    <citation type="submission" date="2025-08" db="UniProtKB">
        <authorList>
            <consortium name="Ensembl"/>
        </authorList>
    </citation>
    <scope>IDENTIFICATION</scope>
</reference>
<proteinExistence type="predicted"/>
<dbReference type="Pfam" id="PF01412">
    <property type="entry name" value="ArfGap"/>
    <property type="match status" value="1"/>
</dbReference>
<accession>A0A8C5G406</accession>
<evidence type="ECO:0000256" key="3">
    <source>
        <dbReference type="ARBA" id="ARBA00022490"/>
    </source>
</evidence>
<evidence type="ECO:0000256" key="4">
    <source>
        <dbReference type="ARBA" id="ARBA00022723"/>
    </source>
</evidence>
<dbReference type="GO" id="GO:0007507">
    <property type="term" value="P:heart development"/>
    <property type="evidence" value="ECO:0007669"/>
    <property type="project" value="TreeGrafter"/>
</dbReference>
<dbReference type="CDD" id="cd13252">
    <property type="entry name" value="PH1_ADAP"/>
    <property type="match status" value="1"/>
</dbReference>
<sequence>MEEQQKIKEQVLQELVKQEGNDRCADCGQPDPEWASYKLGVFVCMNCCGIHRNLPSPVKSIKLDFWDVRQLELMKSKGNVIAQAEYEADVPPYYYRPKLNDPSFLREQWIRAKYERREFTGEMRYPPLPYSTGLYEGKLLKKGKNKPQFLSRKFVLSEKEFTLLYYNKDNESKAPKAVINMKDLNVTFQPKKIGHPHGMQLRFQQENHTRNIYVYHERPEEIVTWFNAIRAARYAYLKTVYQTGSIEELIPKITNNYLKEGYMEKTGPKNTEMFKKRWFTLDSLNRKLFYFKTPLDAVELGLIFIGTESNGYSVKEHVVKNAVGNKWRCCFALEMPDRRFVFMCEFKKEQKEWMDAIRKVLSRPMAPQDYTVETAVNCKR</sequence>
<dbReference type="GO" id="GO:0005886">
    <property type="term" value="C:plasma membrane"/>
    <property type="evidence" value="ECO:0007669"/>
    <property type="project" value="TreeGrafter"/>
</dbReference>
<keyword evidence="2" id="KW-0343">GTPase activation</keyword>
<dbReference type="InterPro" id="IPR037278">
    <property type="entry name" value="ARFGAP/RecO"/>
</dbReference>
<evidence type="ECO:0000259" key="10">
    <source>
        <dbReference type="PROSITE" id="PS50115"/>
    </source>
</evidence>
<dbReference type="AlphaFoldDB" id="A0A8C5G406"/>
<feature type="domain" description="PH" evidence="9">
    <location>
        <begin position="132"/>
        <end position="234"/>
    </location>
</feature>
<organism evidence="11 12">
    <name type="scientific">Gouania willdenowi</name>
    <name type="common">Blunt-snouted clingfish</name>
    <name type="synonym">Lepadogaster willdenowi</name>
    <dbReference type="NCBI Taxonomy" id="441366"/>
    <lineage>
        <taxon>Eukaryota</taxon>
        <taxon>Metazoa</taxon>
        <taxon>Chordata</taxon>
        <taxon>Craniata</taxon>
        <taxon>Vertebrata</taxon>
        <taxon>Euteleostomi</taxon>
        <taxon>Actinopterygii</taxon>
        <taxon>Neopterygii</taxon>
        <taxon>Teleostei</taxon>
        <taxon>Neoteleostei</taxon>
        <taxon>Acanthomorphata</taxon>
        <taxon>Ovalentaria</taxon>
        <taxon>Blenniimorphae</taxon>
        <taxon>Blenniiformes</taxon>
        <taxon>Gobiesocoidei</taxon>
        <taxon>Gobiesocidae</taxon>
        <taxon>Gobiesocinae</taxon>
        <taxon>Gouania</taxon>
    </lineage>
</organism>
<dbReference type="CTD" id="55803"/>
<evidence type="ECO:0000256" key="2">
    <source>
        <dbReference type="ARBA" id="ARBA00022468"/>
    </source>
</evidence>
<dbReference type="FunFam" id="1.10.220.150:FF:000011">
    <property type="entry name" value="Arf-GAP with dual PH domain-containing protein 1"/>
    <property type="match status" value="1"/>
</dbReference>
<comment type="subcellular location">
    <subcellularLocation>
        <location evidence="1">Cytoplasm</location>
    </subcellularLocation>
</comment>
<dbReference type="GeneID" id="114468620"/>
<dbReference type="SUPFAM" id="SSF57863">
    <property type="entry name" value="ArfGap/RecO-like zinc finger"/>
    <property type="match status" value="1"/>
</dbReference>
<reference evidence="11" key="3">
    <citation type="submission" date="2025-09" db="UniProtKB">
        <authorList>
            <consortium name="Ensembl"/>
        </authorList>
    </citation>
    <scope>IDENTIFICATION</scope>
</reference>
<dbReference type="RefSeq" id="XP_028311422.1">
    <property type="nucleotide sequence ID" value="XM_028455621.1"/>
</dbReference>
<name>A0A8C5G406_GOUWI</name>
<dbReference type="Gene3D" id="2.30.29.30">
    <property type="entry name" value="Pleckstrin-homology domain (PH domain)/Phosphotyrosine-binding domain (PTB)"/>
    <property type="match status" value="2"/>
</dbReference>
<dbReference type="Ensembl" id="ENSGWIT00000014498.1">
    <property type="protein sequence ID" value="ENSGWIP00000013040.1"/>
    <property type="gene ID" value="ENSGWIG00000007524.1"/>
</dbReference>
<dbReference type="Pfam" id="PF00169">
    <property type="entry name" value="PH"/>
    <property type="match status" value="2"/>
</dbReference>
<keyword evidence="5" id="KW-0677">Repeat</keyword>
<dbReference type="PANTHER" id="PTHR46021">
    <property type="entry name" value="ARF-GAP WITH DUAL PH DOMAIN-CONTAINING PROTEIN 1-LIKE PROTEIN"/>
    <property type="match status" value="1"/>
</dbReference>
<dbReference type="InterPro" id="IPR001164">
    <property type="entry name" value="ArfGAP_dom"/>
</dbReference>
<dbReference type="InterPro" id="IPR011993">
    <property type="entry name" value="PH-like_dom_sf"/>
</dbReference>
<dbReference type="InterPro" id="IPR037849">
    <property type="entry name" value="PH1_ADAP"/>
</dbReference>